<organism evidence="6 7">
    <name type="scientific">Pseudochrobactrum asaccharolyticum</name>
    <dbReference type="NCBI Taxonomy" id="354351"/>
    <lineage>
        <taxon>Bacteria</taxon>
        <taxon>Pseudomonadati</taxon>
        <taxon>Pseudomonadota</taxon>
        <taxon>Alphaproteobacteria</taxon>
        <taxon>Hyphomicrobiales</taxon>
        <taxon>Brucellaceae</taxon>
        <taxon>Pseudochrobactrum</taxon>
    </lineage>
</organism>
<dbReference type="InterPro" id="IPR005119">
    <property type="entry name" value="LysR_subst-bd"/>
</dbReference>
<accession>A0A366DSP6</accession>
<dbReference type="Pfam" id="PF00126">
    <property type="entry name" value="HTH_1"/>
    <property type="match status" value="1"/>
</dbReference>
<evidence type="ECO:0000256" key="1">
    <source>
        <dbReference type="ARBA" id="ARBA00009437"/>
    </source>
</evidence>
<keyword evidence="4" id="KW-0804">Transcription</keyword>
<dbReference type="Proteomes" id="UP000252893">
    <property type="component" value="Unassembled WGS sequence"/>
</dbReference>
<dbReference type="GO" id="GO:0006351">
    <property type="term" value="P:DNA-templated transcription"/>
    <property type="evidence" value="ECO:0007669"/>
    <property type="project" value="TreeGrafter"/>
</dbReference>
<dbReference type="Pfam" id="PF03466">
    <property type="entry name" value="LysR_substrate"/>
    <property type="match status" value="1"/>
</dbReference>
<dbReference type="PROSITE" id="PS50931">
    <property type="entry name" value="HTH_LYSR"/>
    <property type="match status" value="1"/>
</dbReference>
<feature type="domain" description="HTH lysR-type" evidence="5">
    <location>
        <begin position="1"/>
        <end position="59"/>
    </location>
</feature>
<protein>
    <submittedName>
        <fullName evidence="6">LysR family transcriptional regulator</fullName>
    </submittedName>
</protein>
<dbReference type="PANTHER" id="PTHR30537:SF5">
    <property type="entry name" value="HTH-TYPE TRANSCRIPTIONAL ACTIVATOR TTDR-RELATED"/>
    <property type="match status" value="1"/>
</dbReference>
<evidence type="ECO:0000256" key="4">
    <source>
        <dbReference type="ARBA" id="ARBA00023163"/>
    </source>
</evidence>
<dbReference type="Gene3D" id="1.10.10.10">
    <property type="entry name" value="Winged helix-like DNA-binding domain superfamily/Winged helix DNA-binding domain"/>
    <property type="match status" value="1"/>
</dbReference>
<keyword evidence="3" id="KW-0238">DNA-binding</keyword>
<dbReference type="PANTHER" id="PTHR30537">
    <property type="entry name" value="HTH-TYPE TRANSCRIPTIONAL REGULATOR"/>
    <property type="match status" value="1"/>
</dbReference>
<dbReference type="FunFam" id="1.10.10.10:FF:000001">
    <property type="entry name" value="LysR family transcriptional regulator"/>
    <property type="match status" value="1"/>
</dbReference>
<dbReference type="InterPro" id="IPR036388">
    <property type="entry name" value="WH-like_DNA-bd_sf"/>
</dbReference>
<dbReference type="OrthoDB" id="9813056at2"/>
<keyword evidence="7" id="KW-1185">Reference proteome</keyword>
<dbReference type="AlphaFoldDB" id="A0A366DSP6"/>
<dbReference type="SUPFAM" id="SSF53850">
    <property type="entry name" value="Periplasmic binding protein-like II"/>
    <property type="match status" value="1"/>
</dbReference>
<evidence type="ECO:0000256" key="3">
    <source>
        <dbReference type="ARBA" id="ARBA00023125"/>
    </source>
</evidence>
<evidence type="ECO:0000256" key="2">
    <source>
        <dbReference type="ARBA" id="ARBA00023015"/>
    </source>
</evidence>
<dbReference type="GO" id="GO:0043565">
    <property type="term" value="F:sequence-specific DNA binding"/>
    <property type="evidence" value="ECO:0007669"/>
    <property type="project" value="TreeGrafter"/>
</dbReference>
<keyword evidence="2" id="KW-0805">Transcription regulation</keyword>
<dbReference type="FunFam" id="3.40.190.290:FF:000001">
    <property type="entry name" value="Transcriptional regulator, LysR family"/>
    <property type="match status" value="1"/>
</dbReference>
<dbReference type="GO" id="GO:0003700">
    <property type="term" value="F:DNA-binding transcription factor activity"/>
    <property type="evidence" value="ECO:0007669"/>
    <property type="project" value="InterPro"/>
</dbReference>
<comment type="similarity">
    <text evidence="1">Belongs to the LysR transcriptional regulatory family.</text>
</comment>
<gene>
    <name evidence="6" type="ORF">DFR47_106195</name>
</gene>
<dbReference type="Gene3D" id="3.40.190.290">
    <property type="match status" value="1"/>
</dbReference>
<evidence type="ECO:0000259" key="5">
    <source>
        <dbReference type="PROSITE" id="PS50931"/>
    </source>
</evidence>
<dbReference type="EMBL" id="QNRH01000006">
    <property type="protein sequence ID" value="RBO93111.1"/>
    <property type="molecule type" value="Genomic_DNA"/>
</dbReference>
<dbReference type="CDD" id="cd08422">
    <property type="entry name" value="PBP2_CrgA_like"/>
    <property type="match status" value="1"/>
</dbReference>
<evidence type="ECO:0000313" key="7">
    <source>
        <dbReference type="Proteomes" id="UP000252893"/>
    </source>
</evidence>
<dbReference type="InterPro" id="IPR036390">
    <property type="entry name" value="WH_DNA-bd_sf"/>
</dbReference>
<reference evidence="6 7" key="1">
    <citation type="submission" date="2018-06" db="EMBL/GenBank/DDBJ databases">
        <title>Genomic Encyclopedia of Type Strains, Phase IV (KMG-IV): sequencing the most valuable type-strain genomes for metagenomic binning, comparative biology and taxonomic classification.</title>
        <authorList>
            <person name="Goeker M."/>
        </authorList>
    </citation>
    <scope>NUCLEOTIDE SEQUENCE [LARGE SCALE GENOMIC DNA]</scope>
    <source>
        <strain evidence="6 7">DSM 25619</strain>
    </source>
</reference>
<dbReference type="SUPFAM" id="SSF46785">
    <property type="entry name" value="Winged helix' DNA-binding domain"/>
    <property type="match status" value="1"/>
</dbReference>
<evidence type="ECO:0000313" key="6">
    <source>
        <dbReference type="EMBL" id="RBO93111.1"/>
    </source>
</evidence>
<proteinExistence type="inferred from homology"/>
<sequence length="295" mass="33304">MDQLSALRLFRKTVELGSFAETARATGLTAAAVGKSISELEAHLKVRLFNRTTRRMSLTEAGTLYFQQVTPVLDQLEEADRSLTSHHNQPSGLLRVTAPLTMTIISLSRFIPEFLERYPEITLDLNLDDRLIDIVREGYDIAIKGSDSLKNSSLISRRVSTLHHVLCAAPSYFETYGTPQVPADLRQHNCIRYSLSDHVHEWEFRKGEQTERIAVTGRYLVSSSFAVRDALCAGFGLSLIPVSYVKQDITAGRLVTALDDWQQIETGVYAFYPSRQYLAPKVRVFLDFLSEKLQM</sequence>
<dbReference type="InterPro" id="IPR058163">
    <property type="entry name" value="LysR-type_TF_proteobact-type"/>
</dbReference>
<dbReference type="RefSeq" id="WP_113945385.1">
    <property type="nucleotide sequence ID" value="NZ_JBHEEG010000007.1"/>
</dbReference>
<comment type="caution">
    <text evidence="6">The sequence shown here is derived from an EMBL/GenBank/DDBJ whole genome shotgun (WGS) entry which is preliminary data.</text>
</comment>
<dbReference type="InterPro" id="IPR000847">
    <property type="entry name" value="LysR_HTH_N"/>
</dbReference>
<name>A0A366DSP6_9HYPH</name>